<evidence type="ECO:0008006" key="5">
    <source>
        <dbReference type="Google" id="ProtNLM"/>
    </source>
</evidence>
<feature type="transmembrane region" description="Helical" evidence="2">
    <location>
        <begin position="117"/>
        <end position="138"/>
    </location>
</feature>
<comment type="caution">
    <text evidence="3">The sequence shown here is derived from an EMBL/GenBank/DDBJ whole genome shotgun (WGS) entry which is preliminary data.</text>
</comment>
<accession>A0ABR1ID48</accession>
<keyword evidence="4" id="KW-1185">Reference proteome</keyword>
<protein>
    <recommendedName>
        <fullName evidence="5">MARVEL domain-containing protein</fullName>
    </recommendedName>
</protein>
<feature type="transmembrane region" description="Helical" evidence="2">
    <location>
        <begin position="49"/>
        <end position="69"/>
    </location>
</feature>
<evidence type="ECO:0000256" key="2">
    <source>
        <dbReference type="SAM" id="Phobius"/>
    </source>
</evidence>
<feature type="transmembrane region" description="Helical" evidence="2">
    <location>
        <begin position="76"/>
        <end position="97"/>
    </location>
</feature>
<sequence length="176" mass="19324">MTREWHPGALAQTSLRSVQFLFACISAALYAVDVANWSSANLHVHPNWIYAEVVSVLSVVSCFAQWWLALPRVAAVIWDAVIFLLWLVTVAVFAQILSGDKDPEGTFSSGRVGAAVGIDGLNMAFWLALIVEVCLCCGGRQKSERQKKPEVSEESTAFTSEVVKTPEEQPPPYKKV</sequence>
<dbReference type="EMBL" id="JAZAVK010000011">
    <property type="protein sequence ID" value="KAK7431518.1"/>
    <property type="molecule type" value="Genomic_DNA"/>
</dbReference>
<dbReference type="PANTHER" id="PTHR42083">
    <property type="entry name" value="MARVEL DOMAIN-CONTAINING PROTEIN"/>
    <property type="match status" value="1"/>
</dbReference>
<dbReference type="Proteomes" id="UP001498421">
    <property type="component" value="Unassembled WGS sequence"/>
</dbReference>
<keyword evidence="2" id="KW-1133">Transmembrane helix</keyword>
<proteinExistence type="predicted"/>
<keyword evidence="2" id="KW-0812">Transmembrane</keyword>
<reference evidence="3 4" key="1">
    <citation type="journal article" date="2025" name="Microbiol. Resour. Announc.">
        <title>Draft genome sequences for Neonectria magnoliae and Neonectria punicea, canker pathogens of Liriodendron tulipifera and Acer saccharum in West Virginia.</title>
        <authorList>
            <person name="Petronek H.M."/>
            <person name="Kasson M.T."/>
            <person name="Metheny A.M."/>
            <person name="Stauder C.M."/>
            <person name="Lovett B."/>
            <person name="Lynch S.C."/>
            <person name="Garnas J.R."/>
            <person name="Kasson L.R."/>
            <person name="Stajich J.E."/>
        </authorList>
    </citation>
    <scope>NUCLEOTIDE SEQUENCE [LARGE SCALE GENOMIC DNA]</scope>
    <source>
        <strain evidence="3 4">NRRL 64651</strain>
    </source>
</reference>
<evidence type="ECO:0000313" key="3">
    <source>
        <dbReference type="EMBL" id="KAK7431518.1"/>
    </source>
</evidence>
<name>A0ABR1ID48_9HYPO</name>
<feature type="region of interest" description="Disordered" evidence="1">
    <location>
        <begin position="141"/>
        <end position="176"/>
    </location>
</feature>
<gene>
    <name evidence="3" type="ORF">QQZ08_002009</name>
</gene>
<organism evidence="3 4">
    <name type="scientific">Neonectria magnoliae</name>
    <dbReference type="NCBI Taxonomy" id="2732573"/>
    <lineage>
        <taxon>Eukaryota</taxon>
        <taxon>Fungi</taxon>
        <taxon>Dikarya</taxon>
        <taxon>Ascomycota</taxon>
        <taxon>Pezizomycotina</taxon>
        <taxon>Sordariomycetes</taxon>
        <taxon>Hypocreomycetidae</taxon>
        <taxon>Hypocreales</taxon>
        <taxon>Nectriaceae</taxon>
        <taxon>Neonectria</taxon>
    </lineage>
</organism>
<feature type="transmembrane region" description="Helical" evidence="2">
    <location>
        <begin position="20"/>
        <end position="37"/>
    </location>
</feature>
<keyword evidence="2" id="KW-0472">Membrane</keyword>
<evidence type="ECO:0000256" key="1">
    <source>
        <dbReference type="SAM" id="MobiDB-lite"/>
    </source>
</evidence>
<feature type="compositionally biased region" description="Basic and acidic residues" evidence="1">
    <location>
        <begin position="141"/>
        <end position="151"/>
    </location>
</feature>
<evidence type="ECO:0000313" key="4">
    <source>
        <dbReference type="Proteomes" id="UP001498421"/>
    </source>
</evidence>
<dbReference type="PANTHER" id="PTHR42083:SF1">
    <property type="entry name" value="MARVEL DOMAIN-CONTAINING PROTEIN"/>
    <property type="match status" value="1"/>
</dbReference>